<dbReference type="Proteomes" id="UP000031036">
    <property type="component" value="Unassembled WGS sequence"/>
</dbReference>
<dbReference type="AlphaFoldDB" id="A0A0B2VYR0"/>
<keyword evidence="1" id="KW-1133">Transmembrane helix</keyword>
<reference evidence="2 3" key="1">
    <citation type="submission" date="2014-11" db="EMBL/GenBank/DDBJ databases">
        <title>Genetic blueprint of the zoonotic pathogen Toxocara canis.</title>
        <authorList>
            <person name="Zhu X.-Q."/>
            <person name="Korhonen P.K."/>
            <person name="Cai H."/>
            <person name="Young N.D."/>
            <person name="Nejsum P."/>
            <person name="von Samson-Himmelstjerna G."/>
            <person name="Boag P.R."/>
            <person name="Tan P."/>
            <person name="Li Q."/>
            <person name="Min J."/>
            <person name="Yang Y."/>
            <person name="Wang X."/>
            <person name="Fang X."/>
            <person name="Hall R.S."/>
            <person name="Hofmann A."/>
            <person name="Sternberg P.W."/>
            <person name="Jex A.R."/>
            <person name="Gasser R.B."/>
        </authorList>
    </citation>
    <scope>NUCLEOTIDE SEQUENCE [LARGE SCALE GENOMIC DNA]</scope>
    <source>
        <strain evidence="2">PN_DK_2014</strain>
    </source>
</reference>
<organism evidence="2 3">
    <name type="scientific">Toxocara canis</name>
    <name type="common">Canine roundworm</name>
    <dbReference type="NCBI Taxonomy" id="6265"/>
    <lineage>
        <taxon>Eukaryota</taxon>
        <taxon>Metazoa</taxon>
        <taxon>Ecdysozoa</taxon>
        <taxon>Nematoda</taxon>
        <taxon>Chromadorea</taxon>
        <taxon>Rhabditida</taxon>
        <taxon>Spirurina</taxon>
        <taxon>Ascaridomorpha</taxon>
        <taxon>Ascaridoidea</taxon>
        <taxon>Toxocaridae</taxon>
        <taxon>Toxocara</taxon>
    </lineage>
</organism>
<evidence type="ECO:0000256" key="1">
    <source>
        <dbReference type="SAM" id="Phobius"/>
    </source>
</evidence>
<evidence type="ECO:0000313" key="3">
    <source>
        <dbReference type="Proteomes" id="UP000031036"/>
    </source>
</evidence>
<keyword evidence="3" id="KW-1185">Reference proteome</keyword>
<feature type="transmembrane region" description="Helical" evidence="1">
    <location>
        <begin position="91"/>
        <end position="113"/>
    </location>
</feature>
<keyword evidence="1" id="KW-0812">Transmembrane</keyword>
<gene>
    <name evidence="2" type="ORF">Tcan_13176</name>
</gene>
<evidence type="ECO:0000313" key="2">
    <source>
        <dbReference type="EMBL" id="KHN86472.1"/>
    </source>
</evidence>
<feature type="transmembrane region" description="Helical" evidence="1">
    <location>
        <begin position="61"/>
        <end position="79"/>
    </location>
</feature>
<proteinExistence type="predicted"/>
<keyword evidence="1" id="KW-0472">Membrane</keyword>
<dbReference type="EMBL" id="JPKZ01000618">
    <property type="protein sequence ID" value="KHN86472.1"/>
    <property type="molecule type" value="Genomic_DNA"/>
</dbReference>
<protein>
    <submittedName>
        <fullName evidence="2">Uncharacterized protein</fullName>
    </submittedName>
</protein>
<name>A0A0B2VYR0_TOXCA</name>
<comment type="caution">
    <text evidence="2">The sequence shown here is derived from an EMBL/GenBank/DDBJ whole genome shotgun (WGS) entry which is preliminary data.</text>
</comment>
<sequence>MLHKRINTYCSPGIYVALLAASRPVSLGRSVDFDHNDRITHWMLHISDIIERWQVFGRRNGPLLICSYTLCFYLGYMLHVVPLIEDPCERLMNAIAVSALLAMTQWCYFTAAFTPLPPPPERYHLYGSIAQRVIESESRANDILKKHIESNGLQVRQRREDGSVRYCETCECIRPAVAPLCQGERQKRRSASQSNISFWSNKQLATPIHSINS</sequence>
<accession>A0A0B2VYR0</accession>